<evidence type="ECO:0000259" key="11">
    <source>
        <dbReference type="PROSITE" id="PS50097"/>
    </source>
</evidence>
<evidence type="ECO:0000256" key="1">
    <source>
        <dbReference type="ARBA" id="ARBA00004123"/>
    </source>
</evidence>
<dbReference type="GO" id="GO:0000981">
    <property type="term" value="F:DNA-binding transcription factor activity, RNA polymerase II-specific"/>
    <property type="evidence" value="ECO:0007669"/>
    <property type="project" value="TreeGrafter"/>
</dbReference>
<evidence type="ECO:0000256" key="8">
    <source>
        <dbReference type="ARBA" id="ARBA00023242"/>
    </source>
</evidence>
<organism evidence="13 14">
    <name type="scientific">Dreissena polymorpha</name>
    <name type="common">Zebra mussel</name>
    <name type="synonym">Mytilus polymorpha</name>
    <dbReference type="NCBI Taxonomy" id="45954"/>
    <lineage>
        <taxon>Eukaryota</taxon>
        <taxon>Metazoa</taxon>
        <taxon>Spiralia</taxon>
        <taxon>Lophotrochozoa</taxon>
        <taxon>Mollusca</taxon>
        <taxon>Bivalvia</taxon>
        <taxon>Autobranchia</taxon>
        <taxon>Heteroconchia</taxon>
        <taxon>Euheterodonta</taxon>
        <taxon>Imparidentia</taxon>
        <taxon>Neoheterodontei</taxon>
        <taxon>Myida</taxon>
        <taxon>Dreissenoidea</taxon>
        <taxon>Dreissenidae</taxon>
        <taxon>Dreissena</taxon>
    </lineage>
</organism>
<dbReference type="Gene3D" id="3.30.160.60">
    <property type="entry name" value="Classic Zinc Finger"/>
    <property type="match status" value="4"/>
</dbReference>
<dbReference type="GO" id="GO:0005634">
    <property type="term" value="C:nucleus"/>
    <property type="evidence" value="ECO:0007669"/>
    <property type="project" value="UniProtKB-SubCell"/>
</dbReference>
<accession>A0A9D4L1Q4</accession>
<evidence type="ECO:0000259" key="12">
    <source>
        <dbReference type="PROSITE" id="PS50157"/>
    </source>
</evidence>
<dbReference type="Pfam" id="PF00096">
    <property type="entry name" value="zf-C2H2"/>
    <property type="match status" value="1"/>
</dbReference>
<dbReference type="FunFam" id="3.30.160.60:FF:001289">
    <property type="entry name" value="Zinc finger protein 574"/>
    <property type="match status" value="1"/>
</dbReference>
<feature type="compositionally biased region" description="Basic and acidic residues" evidence="10">
    <location>
        <begin position="194"/>
        <end position="214"/>
    </location>
</feature>
<dbReference type="PANTHER" id="PTHR24394:SF44">
    <property type="entry name" value="ZINC FINGER PROTEIN 271-LIKE"/>
    <property type="match status" value="1"/>
</dbReference>
<dbReference type="PROSITE" id="PS50097">
    <property type="entry name" value="BTB"/>
    <property type="match status" value="1"/>
</dbReference>
<dbReference type="CDD" id="cd18186">
    <property type="entry name" value="BTB_POZ_ZBTB_KLHL-like"/>
    <property type="match status" value="1"/>
</dbReference>
<reference evidence="13" key="2">
    <citation type="submission" date="2020-11" db="EMBL/GenBank/DDBJ databases">
        <authorList>
            <person name="McCartney M.A."/>
            <person name="Auch B."/>
            <person name="Kono T."/>
            <person name="Mallez S."/>
            <person name="Becker A."/>
            <person name="Gohl D.M."/>
            <person name="Silverstein K.A.T."/>
            <person name="Koren S."/>
            <person name="Bechman K.B."/>
            <person name="Herman A."/>
            <person name="Abrahante J.E."/>
            <person name="Garbe J."/>
        </authorList>
    </citation>
    <scope>NUCLEOTIDE SEQUENCE</scope>
    <source>
        <strain evidence="13">Duluth1</strain>
        <tissue evidence="13">Whole animal</tissue>
    </source>
</reference>
<evidence type="ECO:0000313" key="13">
    <source>
        <dbReference type="EMBL" id="KAH3849895.1"/>
    </source>
</evidence>
<comment type="subcellular location">
    <subcellularLocation>
        <location evidence="1">Nucleus</location>
    </subcellularLocation>
</comment>
<feature type="region of interest" description="Disordered" evidence="10">
    <location>
        <begin position="169"/>
        <end position="214"/>
    </location>
</feature>
<keyword evidence="7" id="KW-0804">Transcription</keyword>
<keyword evidence="4 9" id="KW-0863">Zinc-finger</keyword>
<keyword evidence="8" id="KW-0539">Nucleus</keyword>
<dbReference type="SMART" id="SM00225">
    <property type="entry name" value="BTB"/>
    <property type="match status" value="1"/>
</dbReference>
<dbReference type="Pfam" id="PF00651">
    <property type="entry name" value="BTB"/>
    <property type="match status" value="1"/>
</dbReference>
<dbReference type="InterPro" id="IPR013087">
    <property type="entry name" value="Znf_C2H2_type"/>
</dbReference>
<dbReference type="AlphaFoldDB" id="A0A9D4L1Q4"/>
<dbReference type="InterPro" id="IPR036236">
    <property type="entry name" value="Znf_C2H2_sf"/>
</dbReference>
<reference evidence="13" key="1">
    <citation type="journal article" date="2019" name="bioRxiv">
        <title>The Genome of the Zebra Mussel, Dreissena polymorpha: A Resource for Invasive Species Research.</title>
        <authorList>
            <person name="McCartney M.A."/>
            <person name="Auch B."/>
            <person name="Kono T."/>
            <person name="Mallez S."/>
            <person name="Zhang Y."/>
            <person name="Obille A."/>
            <person name="Becker A."/>
            <person name="Abrahante J.E."/>
            <person name="Garbe J."/>
            <person name="Badalamenti J.P."/>
            <person name="Herman A."/>
            <person name="Mangelson H."/>
            <person name="Liachko I."/>
            <person name="Sullivan S."/>
            <person name="Sone E.D."/>
            <person name="Koren S."/>
            <person name="Silverstein K.A.T."/>
            <person name="Beckman K.B."/>
            <person name="Gohl D.M."/>
        </authorList>
    </citation>
    <scope>NUCLEOTIDE SEQUENCE</scope>
    <source>
        <strain evidence="13">Duluth1</strain>
        <tissue evidence="13">Whole animal</tissue>
    </source>
</reference>
<keyword evidence="2" id="KW-0479">Metal-binding</keyword>
<dbReference type="Gene3D" id="3.30.710.10">
    <property type="entry name" value="Potassium Channel Kv1.1, Chain A"/>
    <property type="match status" value="1"/>
</dbReference>
<feature type="domain" description="C2H2-type" evidence="12">
    <location>
        <begin position="408"/>
        <end position="435"/>
    </location>
</feature>
<keyword evidence="14" id="KW-1185">Reference proteome</keyword>
<feature type="domain" description="C2H2-type" evidence="12">
    <location>
        <begin position="465"/>
        <end position="492"/>
    </location>
</feature>
<comment type="caution">
    <text evidence="13">The sequence shown here is derived from an EMBL/GenBank/DDBJ whole genome shotgun (WGS) entry which is preliminary data.</text>
</comment>
<dbReference type="PANTHER" id="PTHR24394">
    <property type="entry name" value="ZINC FINGER PROTEIN"/>
    <property type="match status" value="1"/>
</dbReference>
<sequence length="610" mass="69965">MESFDSSSRFFHDNKHNSLIFSLLNKQRSVQKLCDVIIQIFDFQFYAHACVLASASPYFNKLFCDADIPREYCEKSPQLIEIHIDTEVSGYHAYSTAIEKIIDFMYTSSISLEDNIVTEIAEVAKIMQLTSIIGFCNLYQQGFIVTHSESLDVSTQTCDQATDIPLIKSCKKRGRPRKQPVENVDETSNNGGNSEKENVNDGETSVKEVPRIATDEVVEDTPVRVSKRGRLIKPRKFEDEVIDWIKVEKDMSDNENETTECFNDGKEMDTNDPIYELHSAVFKDAKNLKYICEHCGYTANKLSEFNEHELEHMVIEGVCLHCYWKCPETDQHKTSLEHLIEHVQTHNTSTEFVCNFCSSKFDSKAKLYQHLPKHSQNRPFVCSLCKASFKWKHALKTHLAVHKSTKDYICNLCGYATVHKVQLKEHFLLHTGDMFKCSEPGCDYQTTKKSNLKFHTMVHTKEKPHVCGSCGVRFSLEKNLKRHMLLHNSTRPFQCTLCAFNSTRFDKLKEHYYKTHDIGQKPAKKLRLTDYLKNSGVQLEDHIVDEEPAVQMEMLELQVPECEEGTTQIMNVTSSTGETVPIAITNNGTEISYTIQHFPLQIVSQEIVSQ</sequence>
<dbReference type="SUPFAM" id="SSF54695">
    <property type="entry name" value="POZ domain"/>
    <property type="match status" value="1"/>
</dbReference>
<dbReference type="InterPro" id="IPR011333">
    <property type="entry name" value="SKP1/BTB/POZ_sf"/>
</dbReference>
<evidence type="ECO:0000256" key="9">
    <source>
        <dbReference type="PROSITE-ProRule" id="PRU00042"/>
    </source>
</evidence>
<dbReference type="OrthoDB" id="6077919at2759"/>
<proteinExistence type="predicted"/>
<evidence type="ECO:0000256" key="2">
    <source>
        <dbReference type="ARBA" id="ARBA00022723"/>
    </source>
</evidence>
<keyword evidence="6" id="KW-0805">Transcription regulation</keyword>
<dbReference type="PROSITE" id="PS50157">
    <property type="entry name" value="ZINC_FINGER_C2H2_2"/>
    <property type="match status" value="5"/>
</dbReference>
<dbReference type="EMBL" id="JAIWYP010000003">
    <property type="protein sequence ID" value="KAH3849895.1"/>
    <property type="molecule type" value="Genomic_DNA"/>
</dbReference>
<evidence type="ECO:0000256" key="4">
    <source>
        <dbReference type="ARBA" id="ARBA00022771"/>
    </source>
</evidence>
<dbReference type="PROSITE" id="PS00028">
    <property type="entry name" value="ZINC_FINGER_C2H2_1"/>
    <property type="match status" value="3"/>
</dbReference>
<evidence type="ECO:0000256" key="5">
    <source>
        <dbReference type="ARBA" id="ARBA00022833"/>
    </source>
</evidence>
<protein>
    <submittedName>
        <fullName evidence="13">Uncharacterized protein</fullName>
    </submittedName>
</protein>
<name>A0A9D4L1Q4_DREPO</name>
<gene>
    <name evidence="13" type="ORF">DPMN_092299</name>
</gene>
<evidence type="ECO:0000313" key="14">
    <source>
        <dbReference type="Proteomes" id="UP000828390"/>
    </source>
</evidence>
<dbReference type="Proteomes" id="UP000828390">
    <property type="component" value="Unassembled WGS sequence"/>
</dbReference>
<evidence type="ECO:0000256" key="6">
    <source>
        <dbReference type="ARBA" id="ARBA00023015"/>
    </source>
</evidence>
<feature type="compositionally biased region" description="Basic residues" evidence="10">
    <location>
        <begin position="169"/>
        <end position="178"/>
    </location>
</feature>
<evidence type="ECO:0000256" key="3">
    <source>
        <dbReference type="ARBA" id="ARBA00022737"/>
    </source>
</evidence>
<dbReference type="InterPro" id="IPR000210">
    <property type="entry name" value="BTB/POZ_dom"/>
</dbReference>
<evidence type="ECO:0000256" key="7">
    <source>
        <dbReference type="ARBA" id="ARBA00023163"/>
    </source>
</evidence>
<feature type="domain" description="C2H2-type" evidence="12">
    <location>
        <begin position="352"/>
        <end position="379"/>
    </location>
</feature>
<dbReference type="SMART" id="SM00355">
    <property type="entry name" value="ZnF_C2H2"/>
    <property type="match status" value="8"/>
</dbReference>
<keyword evidence="3" id="KW-0677">Repeat</keyword>
<feature type="domain" description="C2H2-type" evidence="12">
    <location>
        <begin position="435"/>
        <end position="464"/>
    </location>
</feature>
<dbReference type="GO" id="GO:0008270">
    <property type="term" value="F:zinc ion binding"/>
    <property type="evidence" value="ECO:0007669"/>
    <property type="project" value="UniProtKB-KW"/>
</dbReference>
<evidence type="ECO:0000256" key="10">
    <source>
        <dbReference type="SAM" id="MobiDB-lite"/>
    </source>
</evidence>
<dbReference type="SUPFAM" id="SSF57667">
    <property type="entry name" value="beta-beta-alpha zinc fingers"/>
    <property type="match status" value="4"/>
</dbReference>
<keyword evidence="5" id="KW-0862">Zinc</keyword>
<feature type="domain" description="BTB" evidence="11">
    <location>
        <begin position="34"/>
        <end position="114"/>
    </location>
</feature>
<feature type="domain" description="C2H2-type" evidence="12">
    <location>
        <begin position="380"/>
        <end position="407"/>
    </location>
</feature>